<proteinExistence type="predicted"/>
<comment type="caution">
    <text evidence="1">The sequence shown here is derived from an EMBL/GenBank/DDBJ whole genome shotgun (WGS) entry which is preliminary data.</text>
</comment>
<gene>
    <name evidence="1" type="ORF">GMARGA_LOCUS1931</name>
</gene>
<protein>
    <submittedName>
        <fullName evidence="1">43989_t:CDS:1</fullName>
    </submittedName>
</protein>
<dbReference type="Proteomes" id="UP000789901">
    <property type="component" value="Unassembled WGS sequence"/>
</dbReference>
<keyword evidence="2" id="KW-1185">Reference proteome</keyword>
<accession>A0ABM8W0R9</accession>
<sequence>MELSDTNSINERIKAAFSCTQYDLFIPLHTIQLHCIIINKE</sequence>
<evidence type="ECO:0000313" key="2">
    <source>
        <dbReference type="Proteomes" id="UP000789901"/>
    </source>
</evidence>
<evidence type="ECO:0000313" key="1">
    <source>
        <dbReference type="EMBL" id="CAG8495425.1"/>
    </source>
</evidence>
<reference evidence="1 2" key="1">
    <citation type="submission" date="2021-06" db="EMBL/GenBank/DDBJ databases">
        <authorList>
            <person name="Kallberg Y."/>
            <person name="Tangrot J."/>
            <person name="Rosling A."/>
        </authorList>
    </citation>
    <scope>NUCLEOTIDE SEQUENCE [LARGE SCALE GENOMIC DNA]</scope>
    <source>
        <strain evidence="1 2">120-4 pot B 10/14</strain>
    </source>
</reference>
<name>A0ABM8W0R9_GIGMA</name>
<organism evidence="1 2">
    <name type="scientific">Gigaspora margarita</name>
    <dbReference type="NCBI Taxonomy" id="4874"/>
    <lineage>
        <taxon>Eukaryota</taxon>
        <taxon>Fungi</taxon>
        <taxon>Fungi incertae sedis</taxon>
        <taxon>Mucoromycota</taxon>
        <taxon>Glomeromycotina</taxon>
        <taxon>Glomeromycetes</taxon>
        <taxon>Diversisporales</taxon>
        <taxon>Gigasporaceae</taxon>
        <taxon>Gigaspora</taxon>
    </lineage>
</organism>
<dbReference type="EMBL" id="CAJVQB010000558">
    <property type="protein sequence ID" value="CAG8495425.1"/>
    <property type="molecule type" value="Genomic_DNA"/>
</dbReference>